<protein>
    <submittedName>
        <fullName evidence="2">Uncharacterized protein</fullName>
    </submittedName>
</protein>
<name>A0ABN7MBJ2_9BACT</name>
<keyword evidence="3" id="KW-1185">Reference proteome</keyword>
<dbReference type="RefSeq" id="WP_213044028.1">
    <property type="nucleotide sequence ID" value="NZ_CAJNBJ010000020.1"/>
</dbReference>
<evidence type="ECO:0000256" key="1">
    <source>
        <dbReference type="SAM" id="MobiDB-lite"/>
    </source>
</evidence>
<accession>A0ABN7MBJ2</accession>
<feature type="region of interest" description="Disordered" evidence="1">
    <location>
        <begin position="95"/>
        <end position="115"/>
    </location>
</feature>
<proteinExistence type="predicted"/>
<comment type="caution">
    <text evidence="2">The sequence shown here is derived from an EMBL/GenBank/DDBJ whole genome shotgun (WGS) entry which is preliminary data.</text>
</comment>
<reference evidence="2 3" key="1">
    <citation type="submission" date="2021-02" db="EMBL/GenBank/DDBJ databases">
        <authorList>
            <person name="Han P."/>
        </authorList>
    </citation>
    <scope>NUCLEOTIDE SEQUENCE [LARGE SCALE GENOMIC DNA]</scope>
    <source>
        <strain evidence="2">Candidatus Nitrospira sp. ZN2</strain>
    </source>
</reference>
<organism evidence="2 3">
    <name type="scientific">Nitrospira defluvii</name>
    <dbReference type="NCBI Taxonomy" id="330214"/>
    <lineage>
        <taxon>Bacteria</taxon>
        <taxon>Pseudomonadati</taxon>
        <taxon>Nitrospirota</taxon>
        <taxon>Nitrospiria</taxon>
        <taxon>Nitrospirales</taxon>
        <taxon>Nitrospiraceae</taxon>
        <taxon>Nitrospira</taxon>
    </lineage>
</organism>
<gene>
    <name evidence="2" type="ORF">NSPZN2_70056</name>
</gene>
<feature type="compositionally biased region" description="Low complexity" evidence="1">
    <location>
        <begin position="95"/>
        <end position="106"/>
    </location>
</feature>
<dbReference type="EMBL" id="CAJNBJ010000020">
    <property type="protein sequence ID" value="CAE6795194.1"/>
    <property type="molecule type" value="Genomic_DNA"/>
</dbReference>
<evidence type="ECO:0000313" key="3">
    <source>
        <dbReference type="Proteomes" id="UP000675880"/>
    </source>
</evidence>
<evidence type="ECO:0000313" key="2">
    <source>
        <dbReference type="EMBL" id="CAE6795194.1"/>
    </source>
</evidence>
<sequence>MSKPAAAKRYTFPSPMSVGIALTALIRAYGYHCHSPEPYSAHSCTYLVENPHDTADTGGYTITRKTASAEEYLLTIHRATAPHMRTLIERARNEAAAQSSIQIVSSRRAKTQAAA</sequence>
<dbReference type="Proteomes" id="UP000675880">
    <property type="component" value="Unassembled WGS sequence"/>
</dbReference>